<name>A0A1G2LTJ8_9BACT</name>
<evidence type="ECO:0000259" key="2">
    <source>
        <dbReference type="Pfam" id="PF13439"/>
    </source>
</evidence>
<reference evidence="3 4" key="1">
    <citation type="journal article" date="2016" name="Nat. Commun.">
        <title>Thousands of microbial genomes shed light on interconnected biogeochemical processes in an aquifer system.</title>
        <authorList>
            <person name="Anantharaman K."/>
            <person name="Brown C.T."/>
            <person name="Hug L.A."/>
            <person name="Sharon I."/>
            <person name="Castelle C.J."/>
            <person name="Probst A.J."/>
            <person name="Thomas B.C."/>
            <person name="Singh A."/>
            <person name="Wilkins M.J."/>
            <person name="Karaoz U."/>
            <person name="Brodie E.L."/>
            <person name="Williams K.H."/>
            <person name="Hubbard S.S."/>
            <person name="Banfield J.F."/>
        </authorList>
    </citation>
    <scope>NUCLEOTIDE SEQUENCE [LARGE SCALE GENOMIC DNA]</scope>
</reference>
<accession>A0A1G2LTJ8</accession>
<protein>
    <recommendedName>
        <fullName evidence="5">Second mannosyl transferase</fullName>
    </recommendedName>
</protein>
<evidence type="ECO:0000313" key="4">
    <source>
        <dbReference type="Proteomes" id="UP000178302"/>
    </source>
</evidence>
<evidence type="ECO:0008006" key="5">
    <source>
        <dbReference type="Google" id="ProtNLM"/>
    </source>
</evidence>
<dbReference type="Gene3D" id="3.40.50.2000">
    <property type="entry name" value="Glycogen Phosphorylase B"/>
    <property type="match status" value="2"/>
</dbReference>
<dbReference type="InterPro" id="IPR001296">
    <property type="entry name" value="Glyco_trans_1"/>
</dbReference>
<organism evidence="3 4">
    <name type="scientific">Candidatus Tagabacteria bacterium RIFCSPLOWO2_01_FULL_39_11</name>
    <dbReference type="NCBI Taxonomy" id="1802295"/>
    <lineage>
        <taxon>Bacteria</taxon>
        <taxon>Candidatus Tagaibacteriota</taxon>
    </lineage>
</organism>
<dbReference type="Pfam" id="PF00534">
    <property type="entry name" value="Glycos_transf_1"/>
    <property type="match status" value="1"/>
</dbReference>
<proteinExistence type="predicted"/>
<evidence type="ECO:0000313" key="3">
    <source>
        <dbReference type="EMBL" id="OHA14111.1"/>
    </source>
</evidence>
<dbReference type="AlphaFoldDB" id="A0A1G2LTJ8"/>
<feature type="domain" description="Glycosyltransferase subfamily 4-like N-terminal" evidence="2">
    <location>
        <begin position="21"/>
        <end position="193"/>
    </location>
</feature>
<comment type="caution">
    <text evidence="3">The sequence shown here is derived from an EMBL/GenBank/DDBJ whole genome shotgun (WGS) entry which is preliminary data.</text>
</comment>
<sequence>MQEDNQKNKLKILFVITKSVWGGAGKYIYDLAANLPKEKFEVCVAAGGQNKLAQELKKIRINYSEIKNFQRDVNFFGDILAFLEIFRLIKRYKPDIMHANSSKAGSLAGIAAKIYSLLVTRYSLLRVFTAHGWAFNESRPKWQIILIKFFSRLTVLFYDKIICVSEFDRQMAIKNKIVPVSKLITIHNGIHFEEYKFFSRKEAIEKFKAQNLKLKTITQNLKFEKKIIIGTIGEFTKNKGQEYLIDAIKLLVTRYSLLVTIIGWGEKKQNLEFRIKNLGLENKVFLIENLIPAAPYLKAFDIFVLPSLKEGLPYTLLEAGLAGLAVIATDVGGNPEIIENKKTGLLVSPANADEIADAIKFLIENPAVSKNLSLNLRQKILQEFSLERMVNETLKIYNRGSPN</sequence>
<dbReference type="EMBL" id="MHQZ01000017">
    <property type="protein sequence ID" value="OHA14111.1"/>
    <property type="molecule type" value="Genomic_DNA"/>
</dbReference>
<dbReference type="GO" id="GO:0016757">
    <property type="term" value="F:glycosyltransferase activity"/>
    <property type="evidence" value="ECO:0007669"/>
    <property type="project" value="InterPro"/>
</dbReference>
<dbReference type="PANTHER" id="PTHR12526">
    <property type="entry name" value="GLYCOSYLTRANSFERASE"/>
    <property type="match status" value="1"/>
</dbReference>
<dbReference type="CDD" id="cd03808">
    <property type="entry name" value="GT4_CapM-like"/>
    <property type="match status" value="1"/>
</dbReference>
<dbReference type="Proteomes" id="UP000178302">
    <property type="component" value="Unassembled WGS sequence"/>
</dbReference>
<dbReference type="Pfam" id="PF13439">
    <property type="entry name" value="Glyco_transf_4"/>
    <property type="match status" value="1"/>
</dbReference>
<dbReference type="InterPro" id="IPR028098">
    <property type="entry name" value="Glyco_trans_4-like_N"/>
</dbReference>
<feature type="domain" description="Glycosyl transferase family 1" evidence="1">
    <location>
        <begin position="218"/>
        <end position="376"/>
    </location>
</feature>
<dbReference type="SUPFAM" id="SSF53756">
    <property type="entry name" value="UDP-Glycosyltransferase/glycogen phosphorylase"/>
    <property type="match status" value="1"/>
</dbReference>
<gene>
    <name evidence="3" type="ORF">A2909_02860</name>
</gene>
<evidence type="ECO:0000259" key="1">
    <source>
        <dbReference type="Pfam" id="PF00534"/>
    </source>
</evidence>